<evidence type="ECO:0000313" key="4">
    <source>
        <dbReference type="EMBL" id="VAX37414.1"/>
    </source>
</evidence>
<comment type="subcellular location">
    <subcellularLocation>
        <location evidence="1">Secreted</location>
    </subcellularLocation>
</comment>
<dbReference type="PROSITE" id="PS51677">
    <property type="entry name" value="NODB"/>
    <property type="match status" value="1"/>
</dbReference>
<organism evidence="4">
    <name type="scientific">hydrothermal vent metagenome</name>
    <dbReference type="NCBI Taxonomy" id="652676"/>
    <lineage>
        <taxon>unclassified sequences</taxon>
        <taxon>metagenomes</taxon>
        <taxon>ecological metagenomes</taxon>
    </lineage>
</organism>
<gene>
    <name evidence="4" type="ORF">MNBD_UNCLBAC01-930</name>
</gene>
<dbReference type="InterPro" id="IPR002509">
    <property type="entry name" value="NODB_dom"/>
</dbReference>
<dbReference type="InterPro" id="IPR051398">
    <property type="entry name" value="Polysacch_Deacetylase"/>
</dbReference>
<dbReference type="GO" id="GO:0005576">
    <property type="term" value="C:extracellular region"/>
    <property type="evidence" value="ECO:0007669"/>
    <property type="project" value="UniProtKB-SubCell"/>
</dbReference>
<feature type="domain" description="NodB homology" evidence="3">
    <location>
        <begin position="58"/>
        <end position="250"/>
    </location>
</feature>
<dbReference type="EMBL" id="UOGJ01000127">
    <property type="protein sequence ID" value="VAX37414.1"/>
    <property type="molecule type" value="Genomic_DNA"/>
</dbReference>
<dbReference type="GO" id="GO:0005975">
    <property type="term" value="P:carbohydrate metabolic process"/>
    <property type="evidence" value="ECO:0007669"/>
    <property type="project" value="InterPro"/>
</dbReference>
<accession>A0A3B1DMT8</accession>
<evidence type="ECO:0000256" key="2">
    <source>
        <dbReference type="ARBA" id="ARBA00022729"/>
    </source>
</evidence>
<protein>
    <recommendedName>
        <fullName evidence="3">NodB homology domain-containing protein</fullName>
    </recommendedName>
</protein>
<dbReference type="InterPro" id="IPR011330">
    <property type="entry name" value="Glyco_hydro/deAcase_b/a-brl"/>
</dbReference>
<sequence>MYQGITTKDSILLKNRETGAELYDVTVESFEEHLQWLHDNDYFTERPKLDSSSISVKKKVTLTFDDGEMNNFTHALNVLQKFEYSAYFFIIGEKIGKPGYMGWKELGKLHEAGMTLGSHGLSHEILTNLLDTQIEEELLASKKYLERNLNITVNSLSIPHGFCNEKIIRMAYETGYSKIFVSNKPINIQSSYLERIAVKNTWDLKRFQQALEGKIPFKEKVSAMIKSPAKIILRERGYNAVRSLLIKIIN</sequence>
<keyword evidence="2" id="KW-0732">Signal</keyword>
<reference evidence="4" key="1">
    <citation type="submission" date="2018-06" db="EMBL/GenBank/DDBJ databases">
        <authorList>
            <person name="Zhirakovskaya E."/>
        </authorList>
    </citation>
    <scope>NUCLEOTIDE SEQUENCE</scope>
</reference>
<dbReference type="GO" id="GO:0016810">
    <property type="term" value="F:hydrolase activity, acting on carbon-nitrogen (but not peptide) bonds"/>
    <property type="evidence" value="ECO:0007669"/>
    <property type="project" value="InterPro"/>
</dbReference>
<dbReference type="CDD" id="cd10918">
    <property type="entry name" value="CE4_NodB_like_5s_6s"/>
    <property type="match status" value="1"/>
</dbReference>
<evidence type="ECO:0000259" key="3">
    <source>
        <dbReference type="PROSITE" id="PS51677"/>
    </source>
</evidence>
<dbReference type="PANTHER" id="PTHR34216">
    <property type="match status" value="1"/>
</dbReference>
<dbReference type="SUPFAM" id="SSF88713">
    <property type="entry name" value="Glycoside hydrolase/deacetylase"/>
    <property type="match status" value="1"/>
</dbReference>
<dbReference type="Gene3D" id="3.20.20.370">
    <property type="entry name" value="Glycoside hydrolase/deacetylase"/>
    <property type="match status" value="1"/>
</dbReference>
<name>A0A3B1DMT8_9ZZZZ</name>
<dbReference type="Pfam" id="PF01522">
    <property type="entry name" value="Polysacc_deac_1"/>
    <property type="match status" value="1"/>
</dbReference>
<proteinExistence type="predicted"/>
<dbReference type="PANTHER" id="PTHR34216:SF3">
    <property type="entry name" value="POLY-BETA-1,6-N-ACETYL-D-GLUCOSAMINE N-DEACETYLASE"/>
    <property type="match status" value="1"/>
</dbReference>
<evidence type="ECO:0000256" key="1">
    <source>
        <dbReference type="ARBA" id="ARBA00004613"/>
    </source>
</evidence>
<dbReference type="AlphaFoldDB" id="A0A3B1DMT8"/>